<feature type="region of interest" description="Disordered" evidence="1">
    <location>
        <begin position="105"/>
        <end position="134"/>
    </location>
</feature>
<proteinExistence type="predicted"/>
<accession>A0AAJ8BWA1</accession>
<dbReference type="AlphaFoldDB" id="A0AAJ8BWA1"/>
<feature type="region of interest" description="Disordered" evidence="1">
    <location>
        <begin position="1"/>
        <end position="48"/>
    </location>
</feature>
<dbReference type="GeneID" id="84591754"/>
<feature type="compositionally biased region" description="Basic and acidic residues" evidence="1">
    <location>
        <begin position="30"/>
        <end position="48"/>
    </location>
</feature>
<dbReference type="RefSeq" id="XP_059604138.1">
    <property type="nucleotide sequence ID" value="XM_059749206.1"/>
</dbReference>
<dbReference type="KEGG" id="ang:An08g07850"/>
<dbReference type="VEuPathDB" id="FungiDB:An08g07850"/>
<reference evidence="2" key="1">
    <citation type="submission" date="2025-02" db="EMBL/GenBank/DDBJ databases">
        <authorList>
            <consortium name="NCBI Genome Project"/>
        </authorList>
    </citation>
    <scope>NUCLEOTIDE SEQUENCE</scope>
</reference>
<evidence type="ECO:0000313" key="2">
    <source>
        <dbReference type="RefSeq" id="XP_059604138.1"/>
    </source>
</evidence>
<gene>
    <name evidence="2" type="ORF">An08g07850</name>
</gene>
<organism evidence="2">
    <name type="scientific">Aspergillus niger</name>
    <dbReference type="NCBI Taxonomy" id="5061"/>
    <lineage>
        <taxon>Eukaryota</taxon>
        <taxon>Fungi</taxon>
        <taxon>Dikarya</taxon>
        <taxon>Ascomycota</taxon>
        <taxon>Pezizomycotina</taxon>
        <taxon>Eurotiomycetes</taxon>
        <taxon>Eurotiomycetidae</taxon>
        <taxon>Eurotiales</taxon>
        <taxon>Aspergillaceae</taxon>
        <taxon>Aspergillus</taxon>
        <taxon>Aspergillus subgen. Circumdati</taxon>
    </lineage>
</organism>
<name>A0AAJ8BWA1_ASPNG</name>
<protein>
    <submittedName>
        <fullName evidence="2">Uncharacterized protein</fullName>
    </submittedName>
</protein>
<reference evidence="2" key="2">
    <citation type="submission" date="2025-08" db="UniProtKB">
        <authorList>
            <consortium name="RefSeq"/>
        </authorList>
    </citation>
    <scope>IDENTIFICATION</scope>
</reference>
<evidence type="ECO:0000256" key="1">
    <source>
        <dbReference type="SAM" id="MobiDB-lite"/>
    </source>
</evidence>
<feature type="compositionally biased region" description="Basic and acidic residues" evidence="1">
    <location>
        <begin position="14"/>
        <end position="23"/>
    </location>
</feature>
<sequence length="134" mass="15149">MASLKGWSGGLNGVERREKERRCDHRSRGRNRDKVAASPKPKDKTEERMTLWGDGGLFARSLGFGEADPVRVSDTELLSTPMTCPSVYSDLLRSYQISRVKKSGCRRVSNNNNNNNNNVSCDSNLPRKRRDDYV</sequence>